<sequence length="210" mass="23852">MLIKRVGNAREYIEKLKVNHKRRLLDDIRCVLDKEISSIDTTIHFYNHHLSVVNPLACPLTVIISGTDARDLKIIESEYNEKKKAQIQEGLRISTNSSKNFEEIQSSNKGKNIIIEISDSDSEKNLNLDDPNTLKLKEKWEEDDMLTRASILNHVQDDLIPLYEDFKSAKETMNALEDKYGPKSNTYLTASLGTQNSLDCLGTQIALLST</sequence>
<organism evidence="1 2">
    <name type="scientific">Liquidambar formosana</name>
    <name type="common">Formosan gum</name>
    <dbReference type="NCBI Taxonomy" id="63359"/>
    <lineage>
        <taxon>Eukaryota</taxon>
        <taxon>Viridiplantae</taxon>
        <taxon>Streptophyta</taxon>
        <taxon>Embryophyta</taxon>
        <taxon>Tracheophyta</taxon>
        <taxon>Spermatophyta</taxon>
        <taxon>Magnoliopsida</taxon>
        <taxon>eudicotyledons</taxon>
        <taxon>Gunneridae</taxon>
        <taxon>Pentapetalae</taxon>
        <taxon>Saxifragales</taxon>
        <taxon>Altingiaceae</taxon>
        <taxon>Liquidambar</taxon>
    </lineage>
</organism>
<reference evidence="1 2" key="1">
    <citation type="journal article" date="2024" name="Plant J.">
        <title>Genome sequences and population genomics reveal climatic adaptation and genomic divergence between two closely related sweetgum species.</title>
        <authorList>
            <person name="Xu W.Q."/>
            <person name="Ren C.Q."/>
            <person name="Zhang X.Y."/>
            <person name="Comes H.P."/>
            <person name="Liu X.H."/>
            <person name="Li Y.G."/>
            <person name="Kettle C.J."/>
            <person name="Jalonen R."/>
            <person name="Gaisberger H."/>
            <person name="Ma Y.Z."/>
            <person name="Qiu Y.X."/>
        </authorList>
    </citation>
    <scope>NUCLEOTIDE SEQUENCE [LARGE SCALE GENOMIC DNA]</scope>
    <source>
        <strain evidence="1">Hangzhou</strain>
    </source>
</reference>
<name>A0AAP0WWB3_LIQFO</name>
<protein>
    <submittedName>
        <fullName evidence="1">Uncharacterized protein</fullName>
    </submittedName>
</protein>
<evidence type="ECO:0000313" key="1">
    <source>
        <dbReference type="EMBL" id="KAK9278708.1"/>
    </source>
</evidence>
<proteinExistence type="predicted"/>
<dbReference type="EMBL" id="JBBPBK010000009">
    <property type="protein sequence ID" value="KAK9278708.1"/>
    <property type="molecule type" value="Genomic_DNA"/>
</dbReference>
<accession>A0AAP0WWB3</accession>
<dbReference type="Proteomes" id="UP001415857">
    <property type="component" value="Unassembled WGS sequence"/>
</dbReference>
<evidence type="ECO:0000313" key="2">
    <source>
        <dbReference type="Proteomes" id="UP001415857"/>
    </source>
</evidence>
<comment type="caution">
    <text evidence="1">The sequence shown here is derived from an EMBL/GenBank/DDBJ whole genome shotgun (WGS) entry which is preliminary data.</text>
</comment>
<gene>
    <name evidence="1" type="ORF">L1049_028283</name>
</gene>
<dbReference type="AlphaFoldDB" id="A0AAP0WWB3"/>
<keyword evidence="2" id="KW-1185">Reference proteome</keyword>